<protein>
    <submittedName>
        <fullName evidence="1">Uncharacterized protein</fullName>
    </submittedName>
</protein>
<evidence type="ECO:0000313" key="2">
    <source>
        <dbReference type="Proteomes" id="UP000445000"/>
    </source>
</evidence>
<comment type="caution">
    <text evidence="1">The sequence shown here is derived from an EMBL/GenBank/DDBJ whole genome shotgun (WGS) entry which is preliminary data.</text>
</comment>
<dbReference type="AlphaFoldDB" id="A0A829Y7C8"/>
<proteinExistence type="predicted"/>
<dbReference type="EMBL" id="BLJN01000001">
    <property type="protein sequence ID" value="GFE79137.1"/>
    <property type="molecule type" value="Genomic_DNA"/>
</dbReference>
<dbReference type="Proteomes" id="UP000445000">
    <property type="component" value="Unassembled WGS sequence"/>
</dbReference>
<gene>
    <name evidence="1" type="ORF">GCM10011487_11370</name>
</gene>
<organism evidence="1 2">
    <name type="scientific">Steroidobacter agaridevorans</name>
    <dbReference type="NCBI Taxonomy" id="2695856"/>
    <lineage>
        <taxon>Bacteria</taxon>
        <taxon>Pseudomonadati</taxon>
        <taxon>Pseudomonadota</taxon>
        <taxon>Gammaproteobacteria</taxon>
        <taxon>Steroidobacterales</taxon>
        <taxon>Steroidobacteraceae</taxon>
        <taxon>Steroidobacter</taxon>
    </lineage>
</organism>
<dbReference type="RefSeq" id="WP_161810930.1">
    <property type="nucleotide sequence ID" value="NZ_BLJN01000001.1"/>
</dbReference>
<name>A0A829Y7C8_9GAMM</name>
<reference evidence="2" key="1">
    <citation type="submission" date="2020-01" db="EMBL/GenBank/DDBJ databases">
        <title>'Steroidobacter agaridevorans' sp. nov., agar-degrading bacteria isolated from rhizosphere soils.</title>
        <authorList>
            <person name="Ikenaga M."/>
            <person name="Kataoka M."/>
            <person name="Murouchi A."/>
            <person name="Katsuragi S."/>
            <person name="Sakai M."/>
        </authorList>
    </citation>
    <scope>NUCLEOTIDE SEQUENCE [LARGE SCALE GENOMIC DNA]</scope>
    <source>
        <strain evidence="2">YU21-B</strain>
    </source>
</reference>
<accession>A0A829Y7C8</accession>
<sequence length="118" mass="13136">MTRPGREDMVRLSMGINTLLVCVRQTEAAWWRLQVDAAPLRRTCLPTHAILATRCKFLTNTDTVEASTAVTEGLLVADGLCDAAEQYHEGQVATLHERLIDGAEAIERMCGTPLRKKW</sequence>
<evidence type="ECO:0000313" key="1">
    <source>
        <dbReference type="EMBL" id="GFE79137.1"/>
    </source>
</evidence>
<keyword evidence="2" id="KW-1185">Reference proteome</keyword>